<dbReference type="Proteomes" id="UP001065298">
    <property type="component" value="Chromosome 11"/>
</dbReference>
<evidence type="ECO:0000313" key="1">
    <source>
        <dbReference type="EMBL" id="KAI8652343.1"/>
    </source>
</evidence>
<reference evidence="1" key="1">
    <citation type="submission" date="2022-06" db="EMBL/GenBank/DDBJ databases">
        <title>Fusarium solani species complex genomes reveal bases of compartmentalisation and animal pathogenesis.</title>
        <authorList>
            <person name="Tsai I.J."/>
        </authorList>
    </citation>
    <scope>NUCLEOTIDE SEQUENCE</scope>
    <source>
        <strain evidence="1">Fu6.1</strain>
    </source>
</reference>
<dbReference type="EMBL" id="CM046513">
    <property type="protein sequence ID" value="KAI8652343.1"/>
    <property type="molecule type" value="Genomic_DNA"/>
</dbReference>
<proteinExistence type="predicted"/>
<evidence type="ECO:0000313" key="2">
    <source>
        <dbReference type="Proteomes" id="UP001065298"/>
    </source>
</evidence>
<sequence>MPAHFIGEHQSFTSNSQDKVDQWRGARERRKSTDPVRPAIHPCVHRRSASAPTSPKAVHFGPVLEDVRYFNQAERPIAVSAGSSPIMGGSSCYFSLPPQELGPYEWELSTPNFPRSRVSQETAPVRLDRIYLSNDSMNLLGTVVVANLAYHKSVVCRFTMDFWNTISEVTAQHCREIEGHDVFTFTVGLAELVDLEMKPMFLCVRYNVNGQEFWDNNSSLNFQLDFRKRFLC</sequence>
<gene>
    <name evidence="1" type="ORF">NCS57_01297800</name>
</gene>
<accession>A0ACC0QGP1</accession>
<keyword evidence="2" id="KW-1185">Reference proteome</keyword>
<protein>
    <submittedName>
        <fullName evidence="1">Uncharacterized protein</fullName>
    </submittedName>
</protein>
<comment type="caution">
    <text evidence="1">The sequence shown here is derived from an EMBL/GenBank/DDBJ whole genome shotgun (WGS) entry which is preliminary data.</text>
</comment>
<name>A0ACC0QGP1_9HYPO</name>
<organism evidence="1 2">
    <name type="scientific">Fusarium keratoplasticum</name>
    <dbReference type="NCBI Taxonomy" id="1328300"/>
    <lineage>
        <taxon>Eukaryota</taxon>
        <taxon>Fungi</taxon>
        <taxon>Dikarya</taxon>
        <taxon>Ascomycota</taxon>
        <taxon>Pezizomycotina</taxon>
        <taxon>Sordariomycetes</taxon>
        <taxon>Hypocreomycetidae</taxon>
        <taxon>Hypocreales</taxon>
        <taxon>Nectriaceae</taxon>
        <taxon>Fusarium</taxon>
        <taxon>Fusarium solani species complex</taxon>
    </lineage>
</organism>